<protein>
    <submittedName>
        <fullName evidence="1">14-3-3 protein 9</fullName>
    </submittedName>
</protein>
<dbReference type="Proteomes" id="UP001151760">
    <property type="component" value="Unassembled WGS sequence"/>
</dbReference>
<organism evidence="1 2">
    <name type="scientific">Tanacetum coccineum</name>
    <dbReference type="NCBI Taxonomy" id="301880"/>
    <lineage>
        <taxon>Eukaryota</taxon>
        <taxon>Viridiplantae</taxon>
        <taxon>Streptophyta</taxon>
        <taxon>Embryophyta</taxon>
        <taxon>Tracheophyta</taxon>
        <taxon>Spermatophyta</taxon>
        <taxon>Magnoliopsida</taxon>
        <taxon>eudicotyledons</taxon>
        <taxon>Gunneridae</taxon>
        <taxon>Pentapetalae</taxon>
        <taxon>asterids</taxon>
        <taxon>campanulids</taxon>
        <taxon>Asterales</taxon>
        <taxon>Asteraceae</taxon>
        <taxon>Asteroideae</taxon>
        <taxon>Anthemideae</taxon>
        <taxon>Anthemidinae</taxon>
        <taxon>Tanacetum</taxon>
    </lineage>
</organism>
<dbReference type="Gene3D" id="1.20.190.20">
    <property type="entry name" value="14-3-3 domain"/>
    <property type="match status" value="1"/>
</dbReference>
<comment type="caution">
    <text evidence="1">The sequence shown here is derived from an EMBL/GenBank/DDBJ whole genome shotgun (WGS) entry which is preliminary data.</text>
</comment>
<accession>A0ABQ4XRV7</accession>
<proteinExistence type="predicted"/>
<reference evidence="1" key="2">
    <citation type="submission" date="2022-01" db="EMBL/GenBank/DDBJ databases">
        <authorList>
            <person name="Yamashiro T."/>
            <person name="Shiraishi A."/>
            <person name="Satake H."/>
            <person name="Nakayama K."/>
        </authorList>
    </citation>
    <scope>NUCLEOTIDE SEQUENCE</scope>
</reference>
<dbReference type="EMBL" id="BQNB010009767">
    <property type="protein sequence ID" value="GJS68124.1"/>
    <property type="molecule type" value="Genomic_DNA"/>
</dbReference>
<sequence length="60" mass="7195">WLPPQQKLIYIHLGLTLKFFVFYYKNMNPPERKGDYYKYLAEFKSGNDKKEAGDQSLKAY</sequence>
<keyword evidence="2" id="KW-1185">Reference proteome</keyword>
<feature type="non-terminal residue" evidence="1">
    <location>
        <position position="1"/>
    </location>
</feature>
<evidence type="ECO:0000313" key="1">
    <source>
        <dbReference type="EMBL" id="GJS68124.1"/>
    </source>
</evidence>
<dbReference type="SUPFAM" id="SSF48445">
    <property type="entry name" value="14-3-3 protein"/>
    <property type="match status" value="1"/>
</dbReference>
<evidence type="ECO:0000313" key="2">
    <source>
        <dbReference type="Proteomes" id="UP001151760"/>
    </source>
</evidence>
<reference evidence="1" key="1">
    <citation type="journal article" date="2022" name="Int. J. Mol. Sci.">
        <title>Draft Genome of Tanacetum Coccineum: Genomic Comparison of Closely Related Tanacetum-Family Plants.</title>
        <authorList>
            <person name="Yamashiro T."/>
            <person name="Shiraishi A."/>
            <person name="Nakayama K."/>
            <person name="Satake H."/>
        </authorList>
    </citation>
    <scope>NUCLEOTIDE SEQUENCE</scope>
</reference>
<dbReference type="InterPro" id="IPR036815">
    <property type="entry name" value="14-3-3_dom_sf"/>
</dbReference>
<name>A0ABQ4XRV7_9ASTR</name>
<gene>
    <name evidence="1" type="ORF">Tco_0682689</name>
</gene>